<name>A0A0W1KLB7_9ACTO</name>
<evidence type="ECO:0008006" key="6">
    <source>
        <dbReference type="Google" id="ProtNLM"/>
    </source>
</evidence>
<gene>
    <name evidence="3" type="ORF">AQZ59_00922</name>
    <name evidence="4" type="ORF">QP858_09360</name>
</gene>
<proteinExistence type="predicted"/>
<dbReference type="Proteomes" id="UP000054404">
    <property type="component" value="Unassembled WGS sequence"/>
</dbReference>
<reference evidence="4" key="2">
    <citation type="submission" date="2023-05" db="EMBL/GenBank/DDBJ databases">
        <title>Genomic Catalog of Human Bladder Bacteria.</title>
        <authorList>
            <person name="Du J."/>
        </authorList>
    </citation>
    <scope>NUCLEOTIDE SEQUENCE</scope>
    <source>
        <strain evidence="4">UMB1304A</strain>
    </source>
</reference>
<organism evidence="3 5">
    <name type="scientific">Trueperella bernardiae</name>
    <dbReference type="NCBI Taxonomy" id="59561"/>
    <lineage>
        <taxon>Bacteria</taxon>
        <taxon>Bacillati</taxon>
        <taxon>Actinomycetota</taxon>
        <taxon>Actinomycetes</taxon>
        <taxon>Actinomycetales</taxon>
        <taxon>Actinomycetaceae</taxon>
        <taxon>Trueperella</taxon>
    </lineage>
</organism>
<dbReference type="PROSITE" id="PS51257">
    <property type="entry name" value="PROKAR_LIPOPROTEIN"/>
    <property type="match status" value="1"/>
</dbReference>
<dbReference type="Proteomes" id="UP001225576">
    <property type="component" value="Unassembled WGS sequence"/>
</dbReference>
<keyword evidence="2" id="KW-0732">Signal</keyword>
<feature type="chain" id="PRO_5042680736" description="Lipoprotein" evidence="2">
    <location>
        <begin position="23"/>
        <end position="246"/>
    </location>
</feature>
<protein>
    <recommendedName>
        <fullName evidence="6">Lipoprotein</fullName>
    </recommendedName>
</protein>
<comment type="caution">
    <text evidence="3">The sequence shown here is derived from an EMBL/GenBank/DDBJ whole genome shotgun (WGS) entry which is preliminary data.</text>
</comment>
<evidence type="ECO:0000313" key="4">
    <source>
        <dbReference type="EMBL" id="MDK8602663.1"/>
    </source>
</evidence>
<dbReference type="OrthoDB" id="3726412at2"/>
<dbReference type="PATRIC" id="fig|59561.3.peg.914"/>
<evidence type="ECO:0000256" key="2">
    <source>
        <dbReference type="SAM" id="SignalP"/>
    </source>
</evidence>
<dbReference type="RefSeq" id="WP_062613482.1">
    <property type="nucleotide sequence ID" value="NZ_CALTZF010000002.1"/>
</dbReference>
<dbReference type="EMBL" id="JASPDQ010000029">
    <property type="protein sequence ID" value="MDK8602663.1"/>
    <property type="molecule type" value="Genomic_DNA"/>
</dbReference>
<keyword evidence="5" id="KW-1185">Reference proteome</keyword>
<feature type="compositionally biased region" description="Polar residues" evidence="1">
    <location>
        <begin position="21"/>
        <end position="38"/>
    </location>
</feature>
<feature type="signal peptide" evidence="2">
    <location>
        <begin position="1"/>
        <end position="22"/>
    </location>
</feature>
<accession>A0A0W1KLB7</accession>
<sequence>MRKPFCAVLVTVLLAGCSVPQAQQPDAPTSEGTGTSEGPSRDWDPKAWEPTVTITRPSLTEDEKDQTRKEVARQFVTDPELLESLPDVPVVAYYDSFREQEKKMAECMTDAGFSAKALQTGGLSYGKYPELQERAFQLAGYTCQMQFPFDPALARDWSAEQVGLVYDYWNEYMIPCLEGYGYATDVSKRPSRESYVQNFFAEDGSGREWFPTDLQPALEAEGGHDDVLEACPALPPSDMLYGVALK</sequence>
<evidence type="ECO:0000313" key="3">
    <source>
        <dbReference type="EMBL" id="KTF04400.1"/>
    </source>
</evidence>
<evidence type="ECO:0000256" key="1">
    <source>
        <dbReference type="SAM" id="MobiDB-lite"/>
    </source>
</evidence>
<dbReference type="AlphaFoldDB" id="A0A0W1KLB7"/>
<evidence type="ECO:0000313" key="5">
    <source>
        <dbReference type="Proteomes" id="UP000054404"/>
    </source>
</evidence>
<reference evidence="3 5" key="1">
    <citation type="submission" date="2015-11" db="EMBL/GenBank/DDBJ databases">
        <title>Draft Genome Sequence of the Type Strain Trueperella bernardiae LCDC 89-0504T, Isolated from Blood Culture.</title>
        <authorList>
            <person name="Bernier A.-M."/>
            <person name="Bernard K."/>
        </authorList>
    </citation>
    <scope>NUCLEOTIDE SEQUENCE [LARGE SCALE GENOMIC DNA]</scope>
    <source>
        <strain evidence="3 5">LCDC 89-0504</strain>
    </source>
</reference>
<feature type="region of interest" description="Disordered" evidence="1">
    <location>
        <begin position="21"/>
        <end position="67"/>
    </location>
</feature>
<dbReference type="EMBL" id="LNIZ01000003">
    <property type="protein sequence ID" value="KTF04400.1"/>
    <property type="molecule type" value="Genomic_DNA"/>
</dbReference>